<keyword evidence="8" id="KW-1185">Reference proteome</keyword>
<organism evidence="7 8">
    <name type="scientific">Paenibacillus wenxiniae</name>
    <dbReference type="NCBI Taxonomy" id="1636843"/>
    <lineage>
        <taxon>Bacteria</taxon>
        <taxon>Bacillati</taxon>
        <taxon>Bacillota</taxon>
        <taxon>Bacilli</taxon>
        <taxon>Bacillales</taxon>
        <taxon>Paenibacillaceae</taxon>
        <taxon>Paenibacillus</taxon>
    </lineage>
</organism>
<dbReference type="RefSeq" id="WP_347327393.1">
    <property type="nucleotide sequence ID" value="NZ_JBCGUH010000028.1"/>
</dbReference>
<evidence type="ECO:0000256" key="3">
    <source>
        <dbReference type="ARBA" id="ARBA00023125"/>
    </source>
</evidence>
<sequence length="276" mass="32391">MNQAELIPISAFSKMAEITRQTLIYYDRIGLFKPALVDDNGYRYYHLNQLDAIGVIGILKEQGMSLQHIHAHLEQRNPERTLELLRKQEEMIQSQLAKLERTRQMIGIQMENLELSIGIDITKMQVIWQPDIPLLKSAYMRVTKQDFAEKLWMDFQQRLQREQAPIGYPGGVIVEQQDLQNRNGDMMSYMFSRMQTHTETQHYMPAGYYLVSYMRADYGDTDKIYPRIFEHIEQQGYEISGHAYEEYVQDEISVQNPDEYLVRVLIQIKKPASSSL</sequence>
<keyword evidence="4" id="KW-0804">Transcription</keyword>
<dbReference type="Gene3D" id="1.10.1660.10">
    <property type="match status" value="1"/>
</dbReference>
<evidence type="ECO:0000256" key="1">
    <source>
        <dbReference type="ARBA" id="ARBA00022491"/>
    </source>
</evidence>
<keyword evidence="1" id="KW-0678">Repressor</keyword>
<evidence type="ECO:0000256" key="5">
    <source>
        <dbReference type="SAM" id="Coils"/>
    </source>
</evidence>
<keyword evidence="5" id="KW-0175">Coiled coil</keyword>
<comment type="caution">
    <text evidence="7">The sequence shown here is derived from an EMBL/GenBank/DDBJ whole genome shotgun (WGS) entry which is preliminary data.</text>
</comment>
<dbReference type="PROSITE" id="PS50937">
    <property type="entry name" value="HTH_MERR_2"/>
    <property type="match status" value="1"/>
</dbReference>
<dbReference type="Pfam" id="PF13411">
    <property type="entry name" value="MerR_1"/>
    <property type="match status" value="1"/>
</dbReference>
<dbReference type="InterPro" id="IPR047057">
    <property type="entry name" value="MerR_fam"/>
</dbReference>
<evidence type="ECO:0000313" key="8">
    <source>
        <dbReference type="Proteomes" id="UP001597233"/>
    </source>
</evidence>
<dbReference type="Gene3D" id="3.20.80.10">
    <property type="entry name" value="Regulatory factor, effector binding domain"/>
    <property type="match status" value="1"/>
</dbReference>
<evidence type="ECO:0000259" key="6">
    <source>
        <dbReference type="PROSITE" id="PS50937"/>
    </source>
</evidence>
<evidence type="ECO:0000313" key="7">
    <source>
        <dbReference type="EMBL" id="MFD1883915.1"/>
    </source>
</evidence>
<dbReference type="SUPFAM" id="SSF46955">
    <property type="entry name" value="Putative DNA-binding domain"/>
    <property type="match status" value="1"/>
</dbReference>
<protein>
    <submittedName>
        <fullName evidence="7">MerR family transcriptional regulator</fullName>
    </submittedName>
</protein>
<dbReference type="SMART" id="SM00422">
    <property type="entry name" value="HTH_MERR"/>
    <property type="match status" value="1"/>
</dbReference>
<keyword evidence="2" id="KW-0805">Transcription regulation</keyword>
<name>A0ABW4RCR9_9BACL</name>
<evidence type="ECO:0000256" key="4">
    <source>
        <dbReference type="ARBA" id="ARBA00023163"/>
    </source>
</evidence>
<gene>
    <name evidence="7" type="ORF">ACFSC9_00070</name>
</gene>
<dbReference type="Proteomes" id="UP001597233">
    <property type="component" value="Unassembled WGS sequence"/>
</dbReference>
<evidence type="ECO:0000256" key="2">
    <source>
        <dbReference type="ARBA" id="ARBA00023015"/>
    </source>
</evidence>
<dbReference type="EMBL" id="JBHUEH010000001">
    <property type="protein sequence ID" value="MFD1883915.1"/>
    <property type="molecule type" value="Genomic_DNA"/>
</dbReference>
<dbReference type="PANTHER" id="PTHR30204:SF69">
    <property type="entry name" value="MERR-FAMILY TRANSCRIPTIONAL REGULATOR"/>
    <property type="match status" value="1"/>
</dbReference>
<dbReference type="InterPro" id="IPR009061">
    <property type="entry name" value="DNA-bd_dom_put_sf"/>
</dbReference>
<feature type="domain" description="HTH merR-type" evidence="6">
    <location>
        <begin position="6"/>
        <end position="75"/>
    </location>
</feature>
<reference evidence="8" key="1">
    <citation type="journal article" date="2019" name="Int. J. Syst. Evol. Microbiol.">
        <title>The Global Catalogue of Microorganisms (GCM) 10K type strain sequencing project: providing services to taxonomists for standard genome sequencing and annotation.</title>
        <authorList>
            <consortium name="The Broad Institute Genomics Platform"/>
            <consortium name="The Broad Institute Genome Sequencing Center for Infectious Disease"/>
            <person name="Wu L."/>
            <person name="Ma J."/>
        </authorList>
    </citation>
    <scope>NUCLEOTIDE SEQUENCE [LARGE SCALE GENOMIC DNA]</scope>
    <source>
        <strain evidence="8">CCUG 54950</strain>
    </source>
</reference>
<accession>A0ABW4RCR9</accession>
<proteinExistence type="predicted"/>
<keyword evidence="3" id="KW-0238">DNA-binding</keyword>
<dbReference type="PANTHER" id="PTHR30204">
    <property type="entry name" value="REDOX-CYCLING DRUG-SENSING TRANSCRIPTIONAL ACTIVATOR SOXR"/>
    <property type="match status" value="1"/>
</dbReference>
<dbReference type="InterPro" id="IPR000551">
    <property type="entry name" value="MerR-type_HTH_dom"/>
</dbReference>
<feature type="coiled-coil region" evidence="5">
    <location>
        <begin position="82"/>
        <end position="116"/>
    </location>
</feature>
<dbReference type="SUPFAM" id="SSF55136">
    <property type="entry name" value="Probable bacterial effector-binding domain"/>
    <property type="match status" value="1"/>
</dbReference>
<dbReference type="InterPro" id="IPR011256">
    <property type="entry name" value="Reg_factor_effector_dom_sf"/>
</dbReference>